<keyword evidence="3 5" id="KW-0808">Transferase</keyword>
<evidence type="ECO:0000313" key="9">
    <source>
        <dbReference type="Proteomes" id="UP000010552"/>
    </source>
</evidence>
<dbReference type="SUPFAM" id="SSF53167">
    <property type="entry name" value="Purine and uridine phosphorylases"/>
    <property type="match status" value="1"/>
</dbReference>
<dbReference type="PANTHER" id="PTHR43691:SF10">
    <property type="entry name" value="URIDINE PHOSPHORYLASE 1"/>
    <property type="match status" value="1"/>
</dbReference>
<dbReference type="GO" id="GO:0044206">
    <property type="term" value="P:UMP salvage"/>
    <property type="evidence" value="ECO:0007669"/>
    <property type="project" value="UniProtKB-UniPathway"/>
</dbReference>
<dbReference type="InterPro" id="IPR010059">
    <property type="entry name" value="Uridine_phosphorylase_euk"/>
</dbReference>
<dbReference type="AlphaFoldDB" id="L5KMZ5"/>
<feature type="binding site" evidence="4">
    <location>
        <begin position="404"/>
        <end position="407"/>
    </location>
    <ligand>
        <name>phosphate</name>
        <dbReference type="ChEBI" id="CHEBI:43474"/>
    </ligand>
</feature>
<dbReference type="EC" id="2.4.2.3" evidence="5"/>
<feature type="region of interest" description="Disordered" evidence="6">
    <location>
        <begin position="42"/>
        <end position="63"/>
    </location>
</feature>
<dbReference type="GO" id="GO:0004850">
    <property type="term" value="F:uridine phosphorylase activity"/>
    <property type="evidence" value="ECO:0007669"/>
    <property type="project" value="UniProtKB-EC"/>
</dbReference>
<keyword evidence="2 5" id="KW-0328">Glycosyltransferase</keyword>
<dbReference type="PANTHER" id="PTHR43691">
    <property type="entry name" value="URIDINE PHOSPHORYLASE"/>
    <property type="match status" value="1"/>
</dbReference>
<evidence type="ECO:0000256" key="3">
    <source>
        <dbReference type="ARBA" id="ARBA00022679"/>
    </source>
</evidence>
<dbReference type="UniPathway" id="UPA00574">
    <property type="reaction ID" value="UER00633"/>
</dbReference>
<keyword evidence="9" id="KW-1185">Reference proteome</keyword>
<dbReference type="FunCoup" id="L5KMZ5">
    <property type="interactions" value="35"/>
</dbReference>
<dbReference type="Proteomes" id="UP000010552">
    <property type="component" value="Unassembled WGS sequence"/>
</dbReference>
<gene>
    <name evidence="8" type="ORF">PAL_GLEAN10002312</name>
</gene>
<evidence type="ECO:0000256" key="6">
    <source>
        <dbReference type="SAM" id="MobiDB-lite"/>
    </source>
</evidence>
<dbReference type="STRING" id="9402.L5KMZ5"/>
<comment type="function">
    <text evidence="5">Catalyzes the reversible phosphorylytic cleavage of uridine to uracil and ribose-1-phosphate which can then be utilized as carbon and energy sources or in the rescue of pyrimidine bases for nucleotide synthesis. Shows broad substrate specificity and can also accept deoxyuridine and other analogous compounds.</text>
</comment>
<evidence type="ECO:0000259" key="7">
    <source>
        <dbReference type="Pfam" id="PF01048"/>
    </source>
</evidence>
<dbReference type="Gene3D" id="3.40.50.1580">
    <property type="entry name" value="Nucleoside phosphorylase domain"/>
    <property type="match status" value="1"/>
</dbReference>
<dbReference type="InterPro" id="IPR040247">
    <property type="entry name" value="DUF5524"/>
</dbReference>
<dbReference type="GO" id="GO:0005829">
    <property type="term" value="C:cytosol"/>
    <property type="evidence" value="ECO:0007669"/>
    <property type="project" value="TreeGrafter"/>
</dbReference>
<feature type="region of interest" description="Disordered" evidence="6">
    <location>
        <begin position="212"/>
        <end position="280"/>
    </location>
</feature>
<feature type="binding site" evidence="4">
    <location>
        <position position="485"/>
    </location>
    <ligand>
        <name>substrate</name>
    </ligand>
</feature>
<feature type="domain" description="Nucleoside phosphorylase" evidence="7">
    <location>
        <begin position="320"/>
        <end position="570"/>
    </location>
</feature>
<dbReference type="Pfam" id="PF17662">
    <property type="entry name" value="DUF5524"/>
    <property type="match status" value="2"/>
</dbReference>
<dbReference type="InterPro" id="IPR018016">
    <property type="entry name" value="Nucleoside_phosphorylase_CS"/>
</dbReference>
<proteinExistence type="inferred from homology"/>
<dbReference type="EMBL" id="KB030634">
    <property type="protein sequence ID" value="ELK13059.1"/>
    <property type="molecule type" value="Genomic_DNA"/>
</dbReference>
<dbReference type="InterPro" id="IPR035994">
    <property type="entry name" value="Nucleoside_phosphorylase_sf"/>
</dbReference>
<evidence type="ECO:0000256" key="5">
    <source>
        <dbReference type="RuleBase" id="RU361131"/>
    </source>
</evidence>
<name>L5KMZ5_PTEAL</name>
<dbReference type="CDD" id="cd17763">
    <property type="entry name" value="UP_hUPP-like"/>
    <property type="match status" value="1"/>
</dbReference>
<dbReference type="NCBIfam" id="TIGR01719">
    <property type="entry name" value="euk_UDPppase"/>
    <property type="match status" value="1"/>
</dbReference>
<dbReference type="GO" id="GO:0006218">
    <property type="term" value="P:uridine catabolic process"/>
    <property type="evidence" value="ECO:0007669"/>
    <property type="project" value="TreeGrafter"/>
</dbReference>
<feature type="binding site" evidence="4">
    <location>
        <position position="483"/>
    </location>
    <ligand>
        <name>substrate</name>
    </ligand>
</feature>
<comment type="similarity">
    <text evidence="1 5">Belongs to the PNP/UDP phosphorylase family.</text>
</comment>
<comment type="catalytic activity">
    <reaction evidence="5">
        <text>uridine + phosphate = alpha-D-ribose 1-phosphate + uracil</text>
        <dbReference type="Rhea" id="RHEA:24388"/>
        <dbReference type="ChEBI" id="CHEBI:16704"/>
        <dbReference type="ChEBI" id="CHEBI:17568"/>
        <dbReference type="ChEBI" id="CHEBI:43474"/>
        <dbReference type="ChEBI" id="CHEBI:57720"/>
        <dbReference type="EC" id="2.4.2.3"/>
    </reaction>
</comment>
<dbReference type="eggNOG" id="KOG3728">
    <property type="taxonomic scope" value="Eukaryota"/>
</dbReference>
<feature type="binding site" evidence="4">
    <location>
        <position position="360"/>
    </location>
    <ligand>
        <name>phosphate</name>
        <dbReference type="ChEBI" id="CHEBI:43474"/>
    </ligand>
</feature>
<accession>L5KMZ5</accession>
<comment type="pathway">
    <text evidence="5">Pyrimidine metabolism; UMP biosynthesis via salvage pathway; uracil from uridine (phosphorylase route): step 1/1.</text>
</comment>
<evidence type="ECO:0000313" key="8">
    <source>
        <dbReference type="EMBL" id="ELK13059.1"/>
    </source>
</evidence>
<dbReference type="Pfam" id="PF01048">
    <property type="entry name" value="PNP_UDP_1"/>
    <property type="match status" value="1"/>
</dbReference>
<feature type="compositionally biased region" description="Low complexity" evidence="6">
    <location>
        <begin position="250"/>
        <end position="276"/>
    </location>
</feature>
<evidence type="ECO:0000256" key="2">
    <source>
        <dbReference type="ARBA" id="ARBA00022676"/>
    </source>
</evidence>
<organism evidence="8 9">
    <name type="scientific">Pteropus alecto</name>
    <name type="common">Black flying fox</name>
    <dbReference type="NCBI Taxonomy" id="9402"/>
    <lineage>
        <taxon>Eukaryota</taxon>
        <taxon>Metazoa</taxon>
        <taxon>Chordata</taxon>
        <taxon>Craniata</taxon>
        <taxon>Vertebrata</taxon>
        <taxon>Euteleostomi</taxon>
        <taxon>Mammalia</taxon>
        <taxon>Eutheria</taxon>
        <taxon>Laurasiatheria</taxon>
        <taxon>Chiroptera</taxon>
        <taxon>Yinpterochiroptera</taxon>
        <taxon>Pteropodoidea</taxon>
        <taxon>Pteropodidae</taxon>
        <taxon>Pteropodinae</taxon>
        <taxon>Pteropus</taxon>
    </lineage>
</organism>
<evidence type="ECO:0000256" key="1">
    <source>
        <dbReference type="ARBA" id="ARBA00010456"/>
    </source>
</evidence>
<sequence>MAHAGRAPSRHGCVPGSALNHLTSAPSSPDWYYHLPAKRSEKAVDVPPASQIPGLSELRDPPNGHVLGTRRYWIKETDSEYVKLAKQGGRPDLLMHLVPGAGSGTGTRKGSAVTYSLPDWYIHHSKPPTADQRPVTASSRAWVGAHCQSTGVRLPAIHTKPPSKAGTPLGPRDPAGGRLSFPPMPGLKTGSPTNFSKLISNGYRDEWLQQRGHADEGAPQVSGAPATPQSPRDPAEREEAQQPPSPEAPQGPQAPAEAQGAAAVDGMASAGAAATEPENHSTCFVQLRNPHIARMKEDVLYHFNLSTSTHDLPAMFGDVKFVCVGGSPSRMQAFIKYVSSELGLGRPDEDYPNICVGTDRYAMFKAGPVLSVSHGMGIPSIAIMLHELLKLLYHARCSGVTVIRIGTSGGIGLEPGSVVITRRAVDARFRPEFEQVVLGERVVRSTELHEPLARELLQCSADLREFGTVVGDTMCTLDFYEGQGRLDGALCSYTERDKQEYLRAAHAAGVRNIEMESSVFAAMCRACGLRAAVVCVTLLDRLEGDQISSPREVLAEFQKRPQRLVGHFIKKCLAVA</sequence>
<dbReference type="GO" id="GO:0009166">
    <property type="term" value="P:nucleotide catabolic process"/>
    <property type="evidence" value="ECO:0007669"/>
    <property type="project" value="InterPro"/>
</dbReference>
<dbReference type="PROSITE" id="PS01232">
    <property type="entry name" value="PNP_UDP_1"/>
    <property type="match status" value="1"/>
</dbReference>
<dbReference type="InterPro" id="IPR000845">
    <property type="entry name" value="Nucleoside_phosphorylase_d"/>
</dbReference>
<dbReference type="InParanoid" id="L5KMZ5"/>
<protein>
    <recommendedName>
        <fullName evidence="5">Uridine phosphorylase</fullName>
        <ecNumber evidence="5">2.4.2.3</ecNumber>
    </recommendedName>
</protein>
<reference evidence="9" key="1">
    <citation type="journal article" date="2013" name="Science">
        <title>Comparative analysis of bat genomes provides insight into the evolution of flight and immunity.</title>
        <authorList>
            <person name="Zhang G."/>
            <person name="Cowled C."/>
            <person name="Shi Z."/>
            <person name="Huang Z."/>
            <person name="Bishop-Lilly K.A."/>
            <person name="Fang X."/>
            <person name="Wynne J.W."/>
            <person name="Xiong Z."/>
            <person name="Baker M.L."/>
            <person name="Zhao W."/>
            <person name="Tachedjian M."/>
            <person name="Zhu Y."/>
            <person name="Zhou P."/>
            <person name="Jiang X."/>
            <person name="Ng J."/>
            <person name="Yang L."/>
            <person name="Wu L."/>
            <person name="Xiao J."/>
            <person name="Feng Y."/>
            <person name="Chen Y."/>
            <person name="Sun X."/>
            <person name="Zhang Y."/>
            <person name="Marsh G.A."/>
            <person name="Crameri G."/>
            <person name="Broder C.C."/>
            <person name="Frey K.G."/>
            <person name="Wang L.F."/>
            <person name="Wang J."/>
        </authorList>
    </citation>
    <scope>NUCLEOTIDE SEQUENCE [LARGE SCALE GENOMIC DNA]</scope>
</reference>
<feature type="region of interest" description="Disordered" evidence="6">
    <location>
        <begin position="154"/>
        <end position="198"/>
    </location>
</feature>
<evidence type="ECO:0000256" key="4">
    <source>
        <dbReference type="PIRSR" id="PIRSR610059-50"/>
    </source>
</evidence>